<evidence type="ECO:0008006" key="6">
    <source>
        <dbReference type="Google" id="ProtNLM"/>
    </source>
</evidence>
<dbReference type="PANTHER" id="PTHR13778:SF47">
    <property type="entry name" value="LIPOPOLYSACCHARIDE 1,3-GALACTOSYLTRANSFERASE"/>
    <property type="match status" value="1"/>
</dbReference>
<comment type="caution">
    <text evidence="4">The sequence shown here is derived from an EMBL/GenBank/DDBJ whole genome shotgun (WGS) entry which is preliminary data.</text>
</comment>
<dbReference type="SUPFAM" id="SSF53448">
    <property type="entry name" value="Nucleotide-diphospho-sugar transferases"/>
    <property type="match status" value="1"/>
</dbReference>
<dbReference type="EMBL" id="NRJF01000083">
    <property type="protein sequence ID" value="RIY35603.1"/>
    <property type="molecule type" value="Genomic_DNA"/>
</dbReference>
<keyword evidence="3" id="KW-0479">Metal-binding</keyword>
<dbReference type="Gene3D" id="3.90.550.10">
    <property type="entry name" value="Spore Coat Polysaccharide Biosynthesis Protein SpsA, Chain A"/>
    <property type="match status" value="1"/>
</dbReference>
<dbReference type="PANTHER" id="PTHR13778">
    <property type="entry name" value="GLYCOSYLTRANSFERASE 8 DOMAIN-CONTAINING PROTEIN"/>
    <property type="match status" value="1"/>
</dbReference>
<protein>
    <recommendedName>
        <fullName evidence="6">Glycosyl transferase family 8</fullName>
    </recommendedName>
</protein>
<accession>A0A3A1YBD7</accession>
<dbReference type="OrthoDB" id="9807549at2"/>
<sequence length="413" mass="48555">MLKNSVYQLAFTADINTFHLIAPQLKNILAFNRSAFKVIVIHNISLEQGKNEKLGDIFTKLKDEFISYPQISFDFHYLSSEQQQAWGMPAQYTHHGIYLRLYLPRLGYQGRVLYLDLDLLCFGDLESLFSLDLQGKSLGAVTDLNNHLQRFNQKPFFDSRFSQELQEADFGNRHDYFNSGVLLIDLDALAQKAKQGGIDLWSDNLTPIFQKGVFLHDQDFLNQLHLEDRYELPVKYNYLTFFLIPQRFFLKRKGWDITKVKQPNAQQDFFSQVKIPVLLHFIGAEKPFKHSHQEFRDYYNYFAQQTINEIIARPISFYQEMVEKFFSAFGYKSACYDFSLKAIDAFGKVERKQVAKLQWQKNYNVSPALLNPYLVRCPTFHNFFTRLFASKKARLAYAQKVYQQNSDFFAQYK</sequence>
<evidence type="ECO:0000256" key="3">
    <source>
        <dbReference type="ARBA" id="ARBA00022723"/>
    </source>
</evidence>
<evidence type="ECO:0000313" key="5">
    <source>
        <dbReference type="Proteomes" id="UP000265964"/>
    </source>
</evidence>
<dbReference type="InterPro" id="IPR050748">
    <property type="entry name" value="Glycosyltrans_8_dom-fam"/>
</dbReference>
<keyword evidence="2" id="KW-0808">Transferase</keyword>
<keyword evidence="1" id="KW-0328">Glycosyltransferase</keyword>
<keyword evidence="5" id="KW-1185">Reference proteome</keyword>
<evidence type="ECO:0000313" key="4">
    <source>
        <dbReference type="EMBL" id="RIY35603.1"/>
    </source>
</evidence>
<dbReference type="InterPro" id="IPR002495">
    <property type="entry name" value="Glyco_trans_8"/>
</dbReference>
<evidence type="ECO:0000256" key="2">
    <source>
        <dbReference type="ARBA" id="ARBA00022679"/>
    </source>
</evidence>
<reference evidence="4 5" key="1">
    <citation type="submission" date="2017-08" db="EMBL/GenBank/DDBJ databases">
        <title>Reclassification of Bisgaard taxon 37 and 44.</title>
        <authorList>
            <person name="Christensen H."/>
        </authorList>
    </citation>
    <scope>NUCLEOTIDE SEQUENCE [LARGE SCALE GENOMIC DNA]</scope>
    <source>
        <strain evidence="4 5">EEAB3T1</strain>
    </source>
</reference>
<evidence type="ECO:0000256" key="1">
    <source>
        <dbReference type="ARBA" id="ARBA00022676"/>
    </source>
</evidence>
<dbReference type="GO" id="GO:0046872">
    <property type="term" value="F:metal ion binding"/>
    <property type="evidence" value="ECO:0007669"/>
    <property type="project" value="UniProtKB-KW"/>
</dbReference>
<dbReference type="AlphaFoldDB" id="A0A3A1YBD7"/>
<dbReference type="GO" id="GO:0016757">
    <property type="term" value="F:glycosyltransferase activity"/>
    <property type="evidence" value="ECO:0007669"/>
    <property type="project" value="UniProtKB-KW"/>
</dbReference>
<dbReference type="RefSeq" id="WP_119534577.1">
    <property type="nucleotide sequence ID" value="NZ_NRJF01000083.1"/>
</dbReference>
<dbReference type="Proteomes" id="UP000265964">
    <property type="component" value="Unassembled WGS sequence"/>
</dbReference>
<dbReference type="InterPro" id="IPR029044">
    <property type="entry name" value="Nucleotide-diphossugar_trans"/>
</dbReference>
<dbReference type="Pfam" id="PF01501">
    <property type="entry name" value="Glyco_transf_8"/>
    <property type="match status" value="1"/>
</dbReference>
<name>A0A3A1YBD7_9GAMM</name>
<gene>
    <name evidence="4" type="ORF">CKF59_03400</name>
</gene>
<organism evidence="4 5">
    <name type="scientific">Psittacicella gerlachiana</name>
    <dbReference type="NCBI Taxonomy" id="2028574"/>
    <lineage>
        <taxon>Bacteria</taxon>
        <taxon>Pseudomonadati</taxon>
        <taxon>Pseudomonadota</taxon>
        <taxon>Gammaproteobacteria</taxon>
        <taxon>Pasteurellales</taxon>
        <taxon>Psittacicellaceae</taxon>
        <taxon>Psittacicella</taxon>
    </lineage>
</organism>
<proteinExistence type="predicted"/>